<proteinExistence type="predicted"/>
<sequence>MLGIPPMSTDTTTLPTPGRSMIPRITPAREHLNTPDAIACHRAFRPLAVLSPPLCALWSLHLPCQAEQVSGWAGRIPLSSSFHDDNDRPVSSAFGG</sequence>
<dbReference type="Proteomes" id="UP000652219">
    <property type="component" value="Unassembled WGS sequence"/>
</dbReference>
<accession>A0A8H6JG78</accession>
<gene>
    <name evidence="2" type="ORF">CSOJ01_05344</name>
</gene>
<reference evidence="2 3" key="1">
    <citation type="journal article" date="2020" name="Phytopathology">
        <title>Genome Sequence Resources of Colletotrichum truncatum, C. plurivorum, C. musicola, and C. sojae: Four Species Pathogenic to Soybean (Glycine max).</title>
        <authorList>
            <person name="Rogerio F."/>
            <person name="Boufleur T.R."/>
            <person name="Ciampi-Guillardi M."/>
            <person name="Sukno S.A."/>
            <person name="Thon M.R."/>
            <person name="Massola Junior N.S."/>
            <person name="Baroncelli R."/>
        </authorList>
    </citation>
    <scope>NUCLEOTIDE SEQUENCE [LARGE SCALE GENOMIC DNA]</scope>
    <source>
        <strain evidence="2 3">LFN0009</strain>
    </source>
</reference>
<comment type="caution">
    <text evidence="2">The sequence shown here is derived from an EMBL/GenBank/DDBJ whole genome shotgun (WGS) entry which is preliminary data.</text>
</comment>
<protein>
    <submittedName>
        <fullName evidence="2">Uncharacterized protein</fullName>
    </submittedName>
</protein>
<evidence type="ECO:0000313" key="3">
    <source>
        <dbReference type="Proteomes" id="UP000652219"/>
    </source>
</evidence>
<keyword evidence="3" id="KW-1185">Reference proteome</keyword>
<name>A0A8H6JG78_9PEZI</name>
<organism evidence="2 3">
    <name type="scientific">Colletotrichum sojae</name>
    <dbReference type="NCBI Taxonomy" id="2175907"/>
    <lineage>
        <taxon>Eukaryota</taxon>
        <taxon>Fungi</taxon>
        <taxon>Dikarya</taxon>
        <taxon>Ascomycota</taxon>
        <taxon>Pezizomycotina</taxon>
        <taxon>Sordariomycetes</taxon>
        <taxon>Hypocreomycetidae</taxon>
        <taxon>Glomerellales</taxon>
        <taxon>Glomerellaceae</taxon>
        <taxon>Colletotrichum</taxon>
        <taxon>Colletotrichum orchidearum species complex</taxon>
    </lineage>
</organism>
<feature type="region of interest" description="Disordered" evidence="1">
    <location>
        <begin position="77"/>
        <end position="96"/>
    </location>
</feature>
<feature type="region of interest" description="Disordered" evidence="1">
    <location>
        <begin position="1"/>
        <end position="23"/>
    </location>
</feature>
<evidence type="ECO:0000313" key="2">
    <source>
        <dbReference type="EMBL" id="KAF6812063.1"/>
    </source>
</evidence>
<dbReference type="EMBL" id="WIGN01000067">
    <property type="protein sequence ID" value="KAF6812063.1"/>
    <property type="molecule type" value="Genomic_DNA"/>
</dbReference>
<dbReference type="AlphaFoldDB" id="A0A8H6JG78"/>
<evidence type="ECO:0000256" key="1">
    <source>
        <dbReference type="SAM" id="MobiDB-lite"/>
    </source>
</evidence>